<dbReference type="AlphaFoldDB" id="A0AAE1KN99"/>
<reference evidence="2" key="1">
    <citation type="submission" date="2023-10" db="EMBL/GenBank/DDBJ databases">
        <title>Genome assemblies of two species of porcelain crab, Petrolisthes cinctipes and Petrolisthes manimaculis (Anomura: Porcellanidae).</title>
        <authorList>
            <person name="Angst P."/>
        </authorList>
    </citation>
    <scope>NUCLEOTIDE SEQUENCE</scope>
    <source>
        <strain evidence="2">PB745_01</strain>
        <tissue evidence="2">Gill</tissue>
    </source>
</reference>
<evidence type="ECO:0000313" key="2">
    <source>
        <dbReference type="EMBL" id="KAK3880191.1"/>
    </source>
</evidence>
<keyword evidence="3" id="KW-1185">Reference proteome</keyword>
<feature type="region of interest" description="Disordered" evidence="1">
    <location>
        <begin position="50"/>
        <end position="100"/>
    </location>
</feature>
<accession>A0AAE1KN99</accession>
<protein>
    <submittedName>
        <fullName evidence="2">Uncharacterized protein</fullName>
    </submittedName>
</protein>
<organism evidence="2 3">
    <name type="scientific">Petrolisthes cinctipes</name>
    <name type="common">Flat porcelain crab</name>
    <dbReference type="NCBI Taxonomy" id="88211"/>
    <lineage>
        <taxon>Eukaryota</taxon>
        <taxon>Metazoa</taxon>
        <taxon>Ecdysozoa</taxon>
        <taxon>Arthropoda</taxon>
        <taxon>Crustacea</taxon>
        <taxon>Multicrustacea</taxon>
        <taxon>Malacostraca</taxon>
        <taxon>Eumalacostraca</taxon>
        <taxon>Eucarida</taxon>
        <taxon>Decapoda</taxon>
        <taxon>Pleocyemata</taxon>
        <taxon>Anomura</taxon>
        <taxon>Galatheoidea</taxon>
        <taxon>Porcellanidae</taxon>
        <taxon>Petrolisthes</taxon>
    </lineage>
</organism>
<gene>
    <name evidence="2" type="ORF">Pcinc_015321</name>
</gene>
<feature type="compositionally biased region" description="Low complexity" evidence="1">
    <location>
        <begin position="88"/>
        <end position="100"/>
    </location>
</feature>
<sequence>MSVNHTPRYRYWLQYCDSVSVSRVGEPGTQLISCWLADATIGRLQTTFNTGTFTQPPANHIDSPRQQAHTTDPHRHDGAPSSMPPKTPTTHTATTSRQDL</sequence>
<proteinExistence type="predicted"/>
<name>A0AAE1KN99_PETCI</name>
<evidence type="ECO:0000256" key="1">
    <source>
        <dbReference type="SAM" id="MobiDB-lite"/>
    </source>
</evidence>
<dbReference type="Proteomes" id="UP001286313">
    <property type="component" value="Unassembled WGS sequence"/>
</dbReference>
<dbReference type="EMBL" id="JAWQEG010001349">
    <property type="protein sequence ID" value="KAK3880191.1"/>
    <property type="molecule type" value="Genomic_DNA"/>
</dbReference>
<comment type="caution">
    <text evidence="2">The sequence shown here is derived from an EMBL/GenBank/DDBJ whole genome shotgun (WGS) entry which is preliminary data.</text>
</comment>
<evidence type="ECO:0000313" key="3">
    <source>
        <dbReference type="Proteomes" id="UP001286313"/>
    </source>
</evidence>